<comment type="similarity">
    <text evidence="3 9">Belongs to the RFT1 family.</text>
</comment>
<sequence length="598" mass="67994">MRNGESACEHEASTADANSVTSRVFRGSSYLFAQKLVTFMLSTFVLRKLRPEVTGAATIQLELVLATIFLFRDGFRLSYLRLPSLELCSEWSNGKLQTYVNLAWLSTLSSWLISLSLLLYVWISPNLATTYADQQSIDLVHSKSITEYRVVFSMYCVAAMIEAVGEIMYLFAHCSLYVSWQVSAQGFGFICKTILQYIGVFVFDLGLYAYGWAEIGYSLGLVLFLGFCYQRKMNAALTTERFAFTSWKQLLPRRHTLGTLYDGNKLQIASFSFDKAFMSRLYPLCVQSATKYLLTEGDKWILACFATFEMMGIYGIVSNLGSLVPRLIFLPMEEATRAIISKSVIGHEAIKANQRVSSDSIRLFWNLMRFMNVIGLLFTCFGFFYTKTLLLLLLGSEKAQDSISNALSAYCVYIWVLGVNGLSEAFVHSIGVPKEFMAFNQSMIAFFILYAIAAYLFMSQFHLGSIGLILANCINMICRITYCFSFISNLLEEGPRRYGAFRLYCHTLPGRMVLMALLSSVCITLCSYKQMILPLSIESPSKMLWNQHGKHFILGMMCFICVGFCIFQQEKRVISQVFIPILARRLPWLKRRHHKHPE</sequence>
<evidence type="ECO:0000256" key="2">
    <source>
        <dbReference type="ARBA" id="ARBA00004922"/>
    </source>
</evidence>
<evidence type="ECO:0000256" key="4">
    <source>
        <dbReference type="ARBA" id="ARBA00022692"/>
    </source>
</evidence>
<evidence type="ECO:0000256" key="9">
    <source>
        <dbReference type="RuleBase" id="RU365067"/>
    </source>
</evidence>
<dbReference type="OrthoDB" id="9979195at2759"/>
<keyword evidence="4 9" id="KW-0812">Transmembrane</keyword>
<feature type="transmembrane region" description="Helical" evidence="9">
    <location>
        <begin position="370"/>
        <end position="395"/>
    </location>
</feature>
<organism evidence="10 11">
    <name type="scientific">Albugo candida</name>
    <dbReference type="NCBI Taxonomy" id="65357"/>
    <lineage>
        <taxon>Eukaryota</taxon>
        <taxon>Sar</taxon>
        <taxon>Stramenopiles</taxon>
        <taxon>Oomycota</taxon>
        <taxon>Peronosporomycetes</taxon>
        <taxon>Albuginales</taxon>
        <taxon>Albuginaceae</taxon>
        <taxon>Albugo</taxon>
    </lineage>
</organism>
<feature type="transmembrane region" description="Helical" evidence="9">
    <location>
        <begin position="209"/>
        <end position="229"/>
    </location>
</feature>
<dbReference type="PANTHER" id="PTHR13117:SF5">
    <property type="entry name" value="PROTEIN RFT1 HOMOLOG"/>
    <property type="match status" value="1"/>
</dbReference>
<feature type="transmembrane region" description="Helical" evidence="9">
    <location>
        <begin position="439"/>
        <end position="458"/>
    </location>
</feature>
<dbReference type="EMBL" id="CAIX01000472">
    <property type="protein sequence ID" value="CCI50390.1"/>
    <property type="molecule type" value="Genomic_DNA"/>
</dbReference>
<evidence type="ECO:0000256" key="5">
    <source>
        <dbReference type="ARBA" id="ARBA00022824"/>
    </source>
</evidence>
<evidence type="ECO:0000256" key="3">
    <source>
        <dbReference type="ARBA" id="ARBA00010288"/>
    </source>
</evidence>
<evidence type="ECO:0000256" key="8">
    <source>
        <dbReference type="ARBA" id="ARBA00045912"/>
    </source>
</evidence>
<protein>
    <recommendedName>
        <fullName evidence="9">Protein RFT1 homolog</fullName>
    </recommendedName>
</protein>
<keyword evidence="6 9" id="KW-1133">Transmembrane helix</keyword>
<feature type="transmembrane region" description="Helical" evidence="9">
    <location>
        <begin position="152"/>
        <end position="172"/>
    </location>
</feature>
<dbReference type="Proteomes" id="UP000053237">
    <property type="component" value="Unassembled WGS sequence"/>
</dbReference>
<comment type="subcellular location">
    <subcellularLocation>
        <location evidence="1 9">Endoplasmic reticulum membrane</location>
        <topology evidence="1 9">Multi-pass membrane protein</topology>
    </subcellularLocation>
</comment>
<feature type="transmembrane region" description="Helical" evidence="9">
    <location>
        <begin position="512"/>
        <end position="531"/>
    </location>
</feature>
<keyword evidence="7 9" id="KW-0472">Membrane</keyword>
<dbReference type="InterPro" id="IPR007594">
    <property type="entry name" value="RFT1"/>
</dbReference>
<keyword evidence="5" id="KW-0256">Endoplasmic reticulum</keyword>
<evidence type="ECO:0000256" key="6">
    <source>
        <dbReference type="ARBA" id="ARBA00022989"/>
    </source>
</evidence>
<name>A0A024GUH5_9STRA</name>
<comment type="pathway">
    <text evidence="2">Protein modification; protein glycosylation.</text>
</comment>
<feature type="transmembrane region" description="Helical" evidence="9">
    <location>
        <begin position="464"/>
        <end position="491"/>
    </location>
</feature>
<accession>A0A024GUH5</accession>
<feature type="transmembrane region" description="Helical" evidence="9">
    <location>
        <begin position="407"/>
        <end position="427"/>
    </location>
</feature>
<proteinExistence type="inferred from homology"/>
<feature type="transmembrane region" description="Helical" evidence="9">
    <location>
        <begin position="551"/>
        <end position="567"/>
    </location>
</feature>
<keyword evidence="11" id="KW-1185">Reference proteome</keyword>
<dbReference type="Pfam" id="PF04506">
    <property type="entry name" value="Rft-1"/>
    <property type="match status" value="1"/>
</dbReference>
<dbReference type="STRING" id="65357.A0A024GUH5"/>
<dbReference type="InParanoid" id="A0A024GUH5"/>
<gene>
    <name evidence="10" type="ORF">BN9_120790</name>
</gene>
<evidence type="ECO:0000313" key="10">
    <source>
        <dbReference type="EMBL" id="CCI50390.1"/>
    </source>
</evidence>
<dbReference type="PANTHER" id="PTHR13117">
    <property type="entry name" value="ENDOPLASMIC RETICULUM MULTISPAN TRANSMEMBRANE PROTEIN-RELATED"/>
    <property type="match status" value="1"/>
</dbReference>
<evidence type="ECO:0000256" key="1">
    <source>
        <dbReference type="ARBA" id="ARBA00004477"/>
    </source>
</evidence>
<evidence type="ECO:0000313" key="11">
    <source>
        <dbReference type="Proteomes" id="UP000053237"/>
    </source>
</evidence>
<dbReference type="GO" id="GO:0005789">
    <property type="term" value="C:endoplasmic reticulum membrane"/>
    <property type="evidence" value="ECO:0007669"/>
    <property type="project" value="UniProtKB-SubCell"/>
</dbReference>
<dbReference type="GO" id="GO:0006488">
    <property type="term" value="P:dolichol-linked oligosaccharide biosynthetic process"/>
    <property type="evidence" value="ECO:0007669"/>
    <property type="project" value="InterPro"/>
</dbReference>
<comment type="caution">
    <text evidence="10">The sequence shown here is derived from an EMBL/GenBank/DDBJ whole genome shotgun (WGS) entry which is preliminary data.</text>
</comment>
<reference evidence="10 11" key="1">
    <citation type="submission" date="2012-05" db="EMBL/GenBank/DDBJ databases">
        <title>Recombination and specialization in a pathogen metapopulation.</title>
        <authorList>
            <person name="Gardiner A."/>
            <person name="Kemen E."/>
            <person name="Schultz-Larsen T."/>
            <person name="MacLean D."/>
            <person name="Van Oosterhout C."/>
            <person name="Jones J.D.G."/>
        </authorList>
    </citation>
    <scope>NUCLEOTIDE SEQUENCE [LARGE SCALE GENOMIC DNA]</scope>
    <source>
        <strain evidence="10 11">Ac Nc2</strain>
    </source>
</reference>
<evidence type="ECO:0000256" key="7">
    <source>
        <dbReference type="ARBA" id="ARBA00023136"/>
    </source>
</evidence>
<feature type="transmembrane region" description="Helical" evidence="9">
    <location>
        <begin position="102"/>
        <end position="123"/>
    </location>
</feature>
<comment type="function">
    <text evidence="8 9">Intramembrane glycolipid transporter that operates in the biosynthetic pathway of dolichol-linked oligosaccharides, the glycan precursors employed in protein asparagine (N)-glycosylation. The sequential addition of sugars to dolichol pyrophosphate produces dolichol-linked oligosaccharides containing fourteen sugars, including two GlcNAcs, nine mannoses and three glucoses. Once assembled, the oligosaccharide is transferred from the lipid to nascent proteins by oligosaccharyltransferases. The assembly of dolichol-linked oligosaccharides begins on the cytosolic side of the endoplasmic reticulum membrane and finishes in its lumen. RFT1 could mediate the translocation of the cytosolically oriented intermediate DolPP-GlcNAc2Man5, produced by ALG11, into the ER lumen where dolichol-linked oligosaccharides assembly continues. However, the intramembrane lipid transporter activity could not be confirmed in vitro.</text>
</comment>
<feature type="transmembrane region" description="Helical" evidence="9">
    <location>
        <begin position="184"/>
        <end position="203"/>
    </location>
</feature>
<dbReference type="GO" id="GO:0034203">
    <property type="term" value="P:glycolipid translocation"/>
    <property type="evidence" value="ECO:0007669"/>
    <property type="project" value="TreeGrafter"/>
</dbReference>
<dbReference type="AlphaFoldDB" id="A0A024GUH5"/>